<proteinExistence type="predicted"/>
<dbReference type="Pfam" id="PF12080">
    <property type="entry name" value="GldM_4th"/>
    <property type="match status" value="1"/>
</dbReference>
<dbReference type="InterPro" id="IPR048406">
    <property type="entry name" value="GldM_Ig-like-2"/>
</dbReference>
<dbReference type="NCBIfam" id="TIGR03517">
    <property type="entry name" value="GldM_gliding"/>
    <property type="match status" value="1"/>
</dbReference>
<dbReference type="Pfam" id="PF21602">
    <property type="entry name" value="GldM_3rd"/>
    <property type="match status" value="1"/>
</dbReference>
<gene>
    <name evidence="5" type="ORF">GALL_95380</name>
</gene>
<feature type="domain" description="Gliding motility-associated protein GldM second immunoglobulin-like" evidence="4">
    <location>
        <begin position="328"/>
        <end position="391"/>
    </location>
</feature>
<comment type="caution">
    <text evidence="5">The sequence shown here is derived from an EMBL/GenBank/DDBJ whole genome shotgun (WGS) entry which is preliminary data.</text>
</comment>
<dbReference type="InterPro" id="IPR022719">
    <property type="entry name" value="Motility-assoc_prot_GldM_C"/>
</dbReference>
<dbReference type="InterPro" id="IPR048405">
    <property type="entry name" value="GldM_Ig-like-1"/>
</dbReference>
<feature type="domain" description="Gliding motility-associated protein GldM N-terminal" evidence="2">
    <location>
        <begin position="30"/>
        <end position="218"/>
    </location>
</feature>
<evidence type="ECO:0000259" key="3">
    <source>
        <dbReference type="Pfam" id="PF21601"/>
    </source>
</evidence>
<evidence type="ECO:0000313" key="5">
    <source>
        <dbReference type="EMBL" id="OIR08370.1"/>
    </source>
</evidence>
<dbReference type="EMBL" id="MLJW01000032">
    <property type="protein sequence ID" value="OIR08370.1"/>
    <property type="molecule type" value="Genomic_DNA"/>
</dbReference>
<evidence type="ECO:0000259" key="4">
    <source>
        <dbReference type="Pfam" id="PF21602"/>
    </source>
</evidence>
<feature type="domain" description="Gliding motility-associated protein GldM C-terminal" evidence="1">
    <location>
        <begin position="403"/>
        <end position="505"/>
    </location>
</feature>
<reference evidence="5" key="1">
    <citation type="submission" date="2016-10" db="EMBL/GenBank/DDBJ databases">
        <title>Sequence of Gallionella enrichment culture.</title>
        <authorList>
            <person name="Poehlein A."/>
            <person name="Muehling M."/>
            <person name="Daniel R."/>
        </authorList>
    </citation>
    <scope>NUCLEOTIDE SEQUENCE</scope>
</reference>
<accession>A0A1J5SIW3</accession>
<dbReference type="Pfam" id="PF21601">
    <property type="entry name" value="GldM_2nd"/>
    <property type="match status" value="1"/>
</dbReference>
<organism evidence="5">
    <name type="scientific">mine drainage metagenome</name>
    <dbReference type="NCBI Taxonomy" id="410659"/>
    <lineage>
        <taxon>unclassified sequences</taxon>
        <taxon>metagenomes</taxon>
        <taxon>ecological metagenomes</taxon>
    </lineage>
</organism>
<feature type="domain" description="Gliding motility-associated protein GldM first immunoglobulin-like" evidence="3">
    <location>
        <begin position="225"/>
        <end position="318"/>
    </location>
</feature>
<dbReference type="AlphaFoldDB" id="A0A1J5SIW3"/>
<dbReference type="InterPro" id="IPR019859">
    <property type="entry name" value="Motility-assoc_prot_GldM"/>
</dbReference>
<sequence>MSLPKEPRQKMINLMYLVLTAMLALNVSSEILNAFKTVNTSLNNANKSIDNNNTTTFKSFEEMINDPKTKEKAEIYKPKADSVRKIAEEVSDYIEGLKTDLKKAAGLKIENGEEKFAEESLEIPTNLFVNKGKGKELLQKLTEFKENILSIDNPEIREKFENTLPLDLSVPKSKSGNSKMTWTIAYFHMTPTIAALTILSKFQNDVKNSEAAVVDFLHSKVGEVKVQYDQFAAIATVDKAYAMEGDEIHITAGVGAFSAAAKPSITINGAYQSLQSDGTANYTTRVSGVGDHTVNVNIEITKPDGTKVIVPKTVKYTVGMPSGASIFLEKMNVAYIGVENPITVSGGSVGSEKVNVSFTGGGDVKNLGGGKYIIDPTTPGEQKLIVDAAGKKFPFPIRCKYLPNPVAVVSEKQGGAISAAEFKAQGGLIAKLLESDFDARFQVISYRLGAYGGSISSPLDYLNNGPRWTGDAASLVGRASPGTKIYFDDIRVKGPDGRERQLPSIFFTLR</sequence>
<dbReference type="Pfam" id="PF12081">
    <property type="entry name" value="GldM_1st"/>
    <property type="match status" value="1"/>
</dbReference>
<evidence type="ECO:0000259" key="2">
    <source>
        <dbReference type="Pfam" id="PF12081"/>
    </source>
</evidence>
<name>A0A1J5SIW3_9ZZZZ</name>
<evidence type="ECO:0008006" key="6">
    <source>
        <dbReference type="Google" id="ProtNLM"/>
    </source>
</evidence>
<evidence type="ECO:0000259" key="1">
    <source>
        <dbReference type="Pfam" id="PF12080"/>
    </source>
</evidence>
<protein>
    <recommendedName>
        <fullName evidence="6">Gliding motility-associated protein GldM</fullName>
    </recommendedName>
</protein>
<dbReference type="InterPro" id="IPR022720">
    <property type="entry name" value="Motility-assoc_prot_GldM_N"/>
</dbReference>